<dbReference type="Gene3D" id="2.30.30.40">
    <property type="entry name" value="SH3 Domains"/>
    <property type="match status" value="1"/>
</dbReference>
<dbReference type="InterPro" id="IPR002545">
    <property type="entry name" value="CheW-lke_dom"/>
</dbReference>
<dbReference type="Proteomes" id="UP000306196">
    <property type="component" value="Unassembled WGS sequence"/>
</dbReference>
<dbReference type="SUPFAM" id="SSF50341">
    <property type="entry name" value="CheW-like"/>
    <property type="match status" value="1"/>
</dbReference>
<dbReference type="Pfam" id="PF01584">
    <property type="entry name" value="CheW"/>
    <property type="match status" value="1"/>
</dbReference>
<feature type="compositionally biased region" description="Basic and acidic residues" evidence="1">
    <location>
        <begin position="173"/>
        <end position="182"/>
    </location>
</feature>
<keyword evidence="4" id="KW-1185">Reference proteome</keyword>
<dbReference type="AlphaFoldDB" id="A0A5R8KB99"/>
<reference evidence="3 4" key="1">
    <citation type="submission" date="2019-05" db="EMBL/GenBank/DDBJ databases">
        <title>Verrucobacter flavum gen. nov., sp. nov. a new member of the family Verrucomicrobiaceae.</title>
        <authorList>
            <person name="Szuroczki S."/>
            <person name="Abbaszade G."/>
            <person name="Szabo A."/>
            <person name="Felfoldi T."/>
            <person name="Schumann P."/>
            <person name="Boka K."/>
            <person name="Keki Z."/>
            <person name="Toumi M."/>
            <person name="Toth E."/>
        </authorList>
    </citation>
    <scope>NUCLEOTIDE SEQUENCE [LARGE SCALE GENOMIC DNA]</scope>
    <source>
        <strain evidence="3 4">MG-N-17</strain>
    </source>
</reference>
<dbReference type="InterPro" id="IPR036061">
    <property type="entry name" value="CheW-like_dom_sf"/>
</dbReference>
<evidence type="ECO:0000256" key="1">
    <source>
        <dbReference type="SAM" id="MobiDB-lite"/>
    </source>
</evidence>
<feature type="domain" description="CheW-like" evidence="2">
    <location>
        <begin position="13"/>
        <end position="145"/>
    </location>
</feature>
<protein>
    <recommendedName>
        <fullName evidence="2">CheW-like domain-containing protein</fullName>
    </recommendedName>
</protein>
<evidence type="ECO:0000313" key="3">
    <source>
        <dbReference type="EMBL" id="TLD68819.1"/>
    </source>
</evidence>
<proteinExistence type="predicted"/>
<dbReference type="EMBL" id="VAUV01000019">
    <property type="protein sequence ID" value="TLD68819.1"/>
    <property type="molecule type" value="Genomic_DNA"/>
</dbReference>
<name>A0A5R8KB99_9BACT</name>
<gene>
    <name evidence="3" type="ORF">FEM03_21030</name>
</gene>
<dbReference type="GO" id="GO:0007165">
    <property type="term" value="P:signal transduction"/>
    <property type="evidence" value="ECO:0007669"/>
    <property type="project" value="InterPro"/>
</dbReference>
<evidence type="ECO:0000259" key="2">
    <source>
        <dbReference type="Pfam" id="PF01584"/>
    </source>
</evidence>
<organism evidence="3 4">
    <name type="scientific">Phragmitibacter flavus</name>
    <dbReference type="NCBI Taxonomy" id="2576071"/>
    <lineage>
        <taxon>Bacteria</taxon>
        <taxon>Pseudomonadati</taxon>
        <taxon>Verrucomicrobiota</taxon>
        <taxon>Verrucomicrobiia</taxon>
        <taxon>Verrucomicrobiales</taxon>
        <taxon>Verrucomicrobiaceae</taxon>
        <taxon>Phragmitibacter</taxon>
    </lineage>
</organism>
<accession>A0A5R8KB99</accession>
<comment type="caution">
    <text evidence="3">The sequence shown here is derived from an EMBL/GenBank/DDBJ whole genome shotgun (WGS) entry which is preliminary data.</text>
</comment>
<evidence type="ECO:0000313" key="4">
    <source>
        <dbReference type="Proteomes" id="UP000306196"/>
    </source>
</evidence>
<sequence>MSDFEDDGWSGTVVVFELQGMKLGVKTEVVKRVLPRVALRLGTEVVPVLEGFLELRDEWVPVVRLDRLLRLNAGEREVGLSLSLKGQLMVVRDGERTLAWGCDGEVSLRKCGAGELKVLPKDHALNHAAGWVLDGVVILEPELLLLEEERVRLKELGARMEERRSEVMSVGEEGAKDGREGA</sequence>
<dbReference type="Gene3D" id="2.40.50.180">
    <property type="entry name" value="CheA-289, Domain 4"/>
    <property type="match status" value="1"/>
</dbReference>
<feature type="region of interest" description="Disordered" evidence="1">
    <location>
        <begin position="163"/>
        <end position="182"/>
    </location>
</feature>
<dbReference type="GO" id="GO:0006935">
    <property type="term" value="P:chemotaxis"/>
    <property type="evidence" value="ECO:0007669"/>
    <property type="project" value="InterPro"/>
</dbReference>